<comment type="similarity">
    <text evidence="2 3">Belongs to the LOG family.</text>
</comment>
<dbReference type="InterPro" id="IPR031100">
    <property type="entry name" value="LOG_fam"/>
</dbReference>
<dbReference type="EC" id="3.2.2.n1" evidence="3"/>
<dbReference type="Gene3D" id="3.40.50.450">
    <property type="match status" value="1"/>
</dbReference>
<reference evidence="4 5" key="1">
    <citation type="submission" date="2019-02" db="EMBL/GenBank/DDBJ databases">
        <title>Deep-cultivation of Planctomycetes and their phenomic and genomic characterization uncovers novel biology.</title>
        <authorList>
            <person name="Wiegand S."/>
            <person name="Jogler M."/>
            <person name="Boedeker C."/>
            <person name="Pinto D."/>
            <person name="Vollmers J."/>
            <person name="Rivas-Marin E."/>
            <person name="Kohn T."/>
            <person name="Peeters S.H."/>
            <person name="Heuer A."/>
            <person name="Rast P."/>
            <person name="Oberbeckmann S."/>
            <person name="Bunk B."/>
            <person name="Jeske O."/>
            <person name="Meyerdierks A."/>
            <person name="Storesund J.E."/>
            <person name="Kallscheuer N."/>
            <person name="Luecker S."/>
            <person name="Lage O.M."/>
            <person name="Pohl T."/>
            <person name="Merkel B.J."/>
            <person name="Hornburger P."/>
            <person name="Mueller R.-W."/>
            <person name="Bruemmer F."/>
            <person name="Labrenz M."/>
            <person name="Spormann A.M."/>
            <person name="Op Den Camp H."/>
            <person name="Overmann J."/>
            <person name="Amann R."/>
            <person name="Jetten M.S.M."/>
            <person name="Mascher T."/>
            <person name="Medema M.H."/>
            <person name="Devos D.P."/>
            <person name="Kaster A.-K."/>
            <person name="Ovreas L."/>
            <person name="Rohde M."/>
            <person name="Galperin M.Y."/>
            <person name="Jogler C."/>
        </authorList>
    </citation>
    <scope>NUCLEOTIDE SEQUENCE [LARGE SCALE GENOMIC DNA]</scope>
    <source>
        <strain evidence="4 5">Pan54</strain>
    </source>
</reference>
<protein>
    <recommendedName>
        <fullName evidence="3">Cytokinin riboside 5'-monophosphate phosphoribohydrolase</fullName>
        <ecNumber evidence="3">3.2.2.n1</ecNumber>
    </recommendedName>
</protein>
<keyword evidence="3" id="KW-0203">Cytokinin biosynthesis</keyword>
<dbReference type="GO" id="GO:0009691">
    <property type="term" value="P:cytokinin biosynthetic process"/>
    <property type="evidence" value="ECO:0007669"/>
    <property type="project" value="UniProtKB-UniRule"/>
</dbReference>
<sequence>MGLIADAVLQDGGESIGVIPEFLATKELLHPGLTHVHITEDMHTRKAKMAELSDAFIALPGGLGTFEEFFEVMTWAQLGVHSKPIGLLNANRFYDPVVNLIDHAVETGFVRKEHRELISVAPTTDELLTAMLHHKNPDIPKWFDLDET</sequence>
<evidence type="ECO:0000313" key="4">
    <source>
        <dbReference type="EMBL" id="TWT64088.1"/>
    </source>
</evidence>
<organism evidence="4 5">
    <name type="scientific">Rubinisphaera italica</name>
    <dbReference type="NCBI Taxonomy" id="2527969"/>
    <lineage>
        <taxon>Bacteria</taxon>
        <taxon>Pseudomonadati</taxon>
        <taxon>Planctomycetota</taxon>
        <taxon>Planctomycetia</taxon>
        <taxon>Planctomycetales</taxon>
        <taxon>Planctomycetaceae</taxon>
        <taxon>Rubinisphaera</taxon>
    </lineage>
</organism>
<dbReference type="InterPro" id="IPR005269">
    <property type="entry name" value="LOG"/>
</dbReference>
<dbReference type="Pfam" id="PF03641">
    <property type="entry name" value="Lysine_decarbox"/>
    <property type="match status" value="1"/>
</dbReference>
<dbReference type="SUPFAM" id="SSF102405">
    <property type="entry name" value="MCP/YpsA-like"/>
    <property type="match status" value="1"/>
</dbReference>
<comment type="catalytic activity">
    <reaction evidence="1">
        <text>AMP + H2O = D-ribose 5-phosphate + adenine</text>
        <dbReference type="Rhea" id="RHEA:20129"/>
        <dbReference type="ChEBI" id="CHEBI:15377"/>
        <dbReference type="ChEBI" id="CHEBI:16708"/>
        <dbReference type="ChEBI" id="CHEBI:78346"/>
        <dbReference type="ChEBI" id="CHEBI:456215"/>
        <dbReference type="EC" id="3.2.2.4"/>
    </reaction>
</comment>
<accession>A0A5C5XN00</accession>
<keyword evidence="5" id="KW-1185">Reference proteome</keyword>
<comment type="caution">
    <text evidence="4">The sequence shown here is derived from an EMBL/GenBank/DDBJ whole genome shotgun (WGS) entry which is preliminary data.</text>
</comment>
<keyword evidence="3" id="KW-0378">Hydrolase</keyword>
<dbReference type="EMBL" id="SJPG01000001">
    <property type="protein sequence ID" value="TWT64088.1"/>
    <property type="molecule type" value="Genomic_DNA"/>
</dbReference>
<dbReference type="GO" id="GO:0008714">
    <property type="term" value="F:AMP nucleosidase activity"/>
    <property type="evidence" value="ECO:0007669"/>
    <property type="project" value="UniProtKB-EC"/>
</dbReference>
<proteinExistence type="inferred from homology"/>
<evidence type="ECO:0000313" key="5">
    <source>
        <dbReference type="Proteomes" id="UP000316095"/>
    </source>
</evidence>
<dbReference type="NCBIfam" id="TIGR00730">
    <property type="entry name" value="Rossman fold protein, TIGR00730 family"/>
    <property type="match status" value="1"/>
</dbReference>
<evidence type="ECO:0000256" key="3">
    <source>
        <dbReference type="RuleBase" id="RU363015"/>
    </source>
</evidence>
<dbReference type="PANTHER" id="PTHR31223">
    <property type="entry name" value="LOG FAMILY PROTEIN YJL055W"/>
    <property type="match status" value="1"/>
</dbReference>
<dbReference type="GO" id="GO:0005829">
    <property type="term" value="C:cytosol"/>
    <property type="evidence" value="ECO:0007669"/>
    <property type="project" value="TreeGrafter"/>
</dbReference>
<name>A0A5C5XN00_9PLAN</name>
<evidence type="ECO:0000256" key="2">
    <source>
        <dbReference type="ARBA" id="ARBA00006763"/>
    </source>
</evidence>
<dbReference type="AlphaFoldDB" id="A0A5C5XN00"/>
<dbReference type="Proteomes" id="UP000316095">
    <property type="component" value="Unassembled WGS sequence"/>
</dbReference>
<evidence type="ECO:0000256" key="1">
    <source>
        <dbReference type="ARBA" id="ARBA00000274"/>
    </source>
</evidence>
<gene>
    <name evidence="4" type="primary">yvdD</name>
    <name evidence="4" type="ORF">Pan54_48490</name>
</gene>
<dbReference type="PANTHER" id="PTHR31223:SF70">
    <property type="entry name" value="LOG FAMILY PROTEIN YJL055W"/>
    <property type="match status" value="1"/>
</dbReference>